<keyword evidence="3" id="KW-1133">Transmembrane helix</keyword>
<name>A0ABW5SDA9_9FLAO</name>
<proteinExistence type="inferred from homology"/>
<dbReference type="PROSITE" id="PS00379">
    <property type="entry name" value="CDP_ALCOHOL_P_TRANSF"/>
    <property type="match status" value="1"/>
</dbReference>
<comment type="caution">
    <text evidence="4">The sequence shown here is derived from an EMBL/GenBank/DDBJ whole genome shotgun (WGS) entry which is preliminary data.</text>
</comment>
<accession>A0ABW5SDA9</accession>
<feature type="transmembrane region" description="Helical" evidence="3">
    <location>
        <begin position="30"/>
        <end position="53"/>
    </location>
</feature>
<evidence type="ECO:0000256" key="1">
    <source>
        <dbReference type="ARBA" id="ARBA00022679"/>
    </source>
</evidence>
<dbReference type="Pfam" id="PF01066">
    <property type="entry name" value="CDP-OH_P_transf"/>
    <property type="match status" value="1"/>
</dbReference>
<organism evidence="4 5">
    <name type="scientific">Mesonia sediminis</name>
    <dbReference type="NCBI Taxonomy" id="1703946"/>
    <lineage>
        <taxon>Bacteria</taxon>
        <taxon>Pseudomonadati</taxon>
        <taxon>Bacteroidota</taxon>
        <taxon>Flavobacteriia</taxon>
        <taxon>Flavobacteriales</taxon>
        <taxon>Flavobacteriaceae</taxon>
        <taxon>Mesonia</taxon>
    </lineage>
</organism>
<gene>
    <name evidence="4" type="ORF">ACFSQ0_06780</name>
</gene>
<dbReference type="Gene3D" id="1.20.120.1760">
    <property type="match status" value="1"/>
</dbReference>
<comment type="similarity">
    <text evidence="2">Belongs to the CDP-alcohol phosphatidyltransferase class-I family.</text>
</comment>
<dbReference type="InterPro" id="IPR000462">
    <property type="entry name" value="CDP-OH_P_trans"/>
</dbReference>
<dbReference type="RefSeq" id="WP_379046010.1">
    <property type="nucleotide sequence ID" value="NZ_JBHULZ010000026.1"/>
</dbReference>
<dbReference type="InterPro" id="IPR043130">
    <property type="entry name" value="CDP-OH_PTrfase_TM_dom"/>
</dbReference>
<feature type="transmembrane region" description="Helical" evidence="3">
    <location>
        <begin position="108"/>
        <end position="127"/>
    </location>
</feature>
<feature type="transmembrane region" description="Helical" evidence="3">
    <location>
        <begin position="208"/>
        <end position="238"/>
    </location>
</feature>
<evidence type="ECO:0000256" key="3">
    <source>
        <dbReference type="SAM" id="Phobius"/>
    </source>
</evidence>
<protein>
    <submittedName>
        <fullName evidence="4">CDP-alcohol phosphatidyltransferase family protein</fullName>
    </submittedName>
</protein>
<keyword evidence="3" id="KW-0812">Transmembrane</keyword>
<evidence type="ECO:0000256" key="2">
    <source>
        <dbReference type="RuleBase" id="RU003750"/>
    </source>
</evidence>
<keyword evidence="1 2" id="KW-0808">Transferase</keyword>
<dbReference type="InterPro" id="IPR048254">
    <property type="entry name" value="CDP_ALCOHOL_P_TRANSF_CS"/>
</dbReference>
<evidence type="ECO:0000313" key="4">
    <source>
        <dbReference type="EMBL" id="MFD2697692.1"/>
    </source>
</evidence>
<feature type="transmembrane region" description="Helical" evidence="3">
    <location>
        <begin position="139"/>
        <end position="160"/>
    </location>
</feature>
<keyword evidence="5" id="KW-1185">Reference proteome</keyword>
<dbReference type="EMBL" id="JBHULZ010000026">
    <property type="protein sequence ID" value="MFD2697692.1"/>
    <property type="molecule type" value="Genomic_DNA"/>
</dbReference>
<keyword evidence="3" id="KW-0472">Membrane</keyword>
<dbReference type="Proteomes" id="UP001597357">
    <property type="component" value="Unassembled WGS sequence"/>
</dbReference>
<evidence type="ECO:0000313" key="5">
    <source>
        <dbReference type="Proteomes" id="UP001597357"/>
    </source>
</evidence>
<feature type="transmembrane region" description="Helical" evidence="3">
    <location>
        <begin position="172"/>
        <end position="196"/>
    </location>
</feature>
<reference evidence="5" key="1">
    <citation type="journal article" date="2019" name="Int. J. Syst. Evol. Microbiol.">
        <title>The Global Catalogue of Microorganisms (GCM) 10K type strain sequencing project: providing services to taxonomists for standard genome sequencing and annotation.</title>
        <authorList>
            <consortium name="The Broad Institute Genomics Platform"/>
            <consortium name="The Broad Institute Genome Sequencing Center for Infectious Disease"/>
            <person name="Wu L."/>
            <person name="Ma J."/>
        </authorList>
    </citation>
    <scope>NUCLEOTIDE SEQUENCE [LARGE SCALE GENOMIC DNA]</scope>
    <source>
        <strain evidence="5">KCTC 42255</strain>
    </source>
</reference>
<sequence>MKKHIPNLITLLNLLSGSIAAVCALNNQLLLAGIFICLGIFFDFFDGLAARALDVKSDLGLQLDSLADMVTSGLVPGLIVFQLLEQYLPANSAILYSNWEDKTFNLSFYAWSLFAFLIPLGSAYRLAKFNIDERQTSSFIGLPTPANALLILSLPFIIHYHPESWLATVTKLPVVLIGLCVFSAIILNAEIPLFALKFKNLNFKENWFRFLFVFACVLGIGFFQFLAVPCIILGYVLLSVFVRKSASA</sequence>